<accession>A0A226DKC5</accession>
<keyword evidence="1" id="KW-1133">Transmembrane helix</keyword>
<protein>
    <submittedName>
        <fullName evidence="2">Uncharacterized protein</fullName>
    </submittedName>
</protein>
<reference evidence="2 3" key="1">
    <citation type="submission" date="2015-12" db="EMBL/GenBank/DDBJ databases">
        <title>The genome of Folsomia candida.</title>
        <authorList>
            <person name="Faddeeva A."/>
            <person name="Derks M.F."/>
            <person name="Anvar Y."/>
            <person name="Smit S."/>
            <person name="Van Straalen N."/>
            <person name="Roelofs D."/>
        </authorList>
    </citation>
    <scope>NUCLEOTIDE SEQUENCE [LARGE SCALE GENOMIC DNA]</scope>
    <source>
        <strain evidence="2 3">VU population</strain>
        <tissue evidence="2">Whole body</tissue>
    </source>
</reference>
<comment type="caution">
    <text evidence="2">The sequence shown here is derived from an EMBL/GenBank/DDBJ whole genome shotgun (WGS) entry which is preliminary data.</text>
</comment>
<evidence type="ECO:0000313" key="3">
    <source>
        <dbReference type="Proteomes" id="UP000198287"/>
    </source>
</evidence>
<feature type="transmembrane region" description="Helical" evidence="1">
    <location>
        <begin position="248"/>
        <end position="266"/>
    </location>
</feature>
<organism evidence="2 3">
    <name type="scientific">Folsomia candida</name>
    <name type="common">Springtail</name>
    <dbReference type="NCBI Taxonomy" id="158441"/>
    <lineage>
        <taxon>Eukaryota</taxon>
        <taxon>Metazoa</taxon>
        <taxon>Ecdysozoa</taxon>
        <taxon>Arthropoda</taxon>
        <taxon>Hexapoda</taxon>
        <taxon>Collembola</taxon>
        <taxon>Entomobryomorpha</taxon>
        <taxon>Isotomoidea</taxon>
        <taxon>Isotomidae</taxon>
        <taxon>Proisotominae</taxon>
        <taxon>Folsomia</taxon>
    </lineage>
</organism>
<dbReference type="EMBL" id="LNIX01000019">
    <property type="protein sequence ID" value="OXA44646.1"/>
    <property type="molecule type" value="Genomic_DNA"/>
</dbReference>
<keyword evidence="1" id="KW-0472">Membrane</keyword>
<name>A0A226DKC5_FOLCA</name>
<feature type="non-terminal residue" evidence="2">
    <location>
        <position position="1"/>
    </location>
</feature>
<dbReference type="Gene3D" id="1.10.287.70">
    <property type="match status" value="1"/>
</dbReference>
<evidence type="ECO:0000313" key="2">
    <source>
        <dbReference type="EMBL" id="OXA44646.1"/>
    </source>
</evidence>
<dbReference type="AlphaFoldDB" id="A0A226DKC5"/>
<sequence length="550" mass="63175">IQIQNQCFKISEKLFKTNHDIRSVSNLDDWFYRTKSVIFDFYTWYQSEMEAILSVKNRHLMIVKVIATHLNLSFTSCGSSQFPENRDDRDIDFAISSYDLQRQKIDSALLIHSREKFVISFAAVKTNDFAAMLVALIRPVGWRVFACSAGLILSITLLLGVYNKVKMYSKRTNEIRKPQYLTIPKSGTFEALKTQKFEFQTSPRSNVRNTVQYSTISRITLILFRAHIDQCTSSGMVRKIFTRDQIDLQFLYVIWLFYCLLIATTYKSNLVQQLLSPTSTLSACTFSELLQDDRPIVGFGGRRPGEYPLLLEIISTEAAKFQGSERGRILTQLIQRYEPTEGRRPDLALSGKINVLEDEAIITGMLALMRNRYSVNHYGKGKDAIVNEEFWSVKYGHYTNDIANVIGRLVNGGITDLFRLHQEVMEYAIGEILLKVYFASFVADQSSDEDYNDDADDGGIQHRDPLRKDMKRFQRIKSRVGRLTIDLPVGPVPLTTAHFQILWILLNSGVLLAGLVWLIEIRTDLLNIVYSVFRRKIYRKITLVEPANKL</sequence>
<keyword evidence="3" id="KW-1185">Reference proteome</keyword>
<gene>
    <name evidence="2" type="ORF">Fcan01_20468</name>
</gene>
<feature type="transmembrane region" description="Helical" evidence="1">
    <location>
        <begin position="501"/>
        <end position="519"/>
    </location>
</feature>
<evidence type="ECO:0000256" key="1">
    <source>
        <dbReference type="SAM" id="Phobius"/>
    </source>
</evidence>
<feature type="transmembrane region" description="Helical" evidence="1">
    <location>
        <begin position="143"/>
        <end position="162"/>
    </location>
</feature>
<dbReference type="Proteomes" id="UP000198287">
    <property type="component" value="Unassembled WGS sequence"/>
</dbReference>
<keyword evidence="1" id="KW-0812">Transmembrane</keyword>
<proteinExistence type="predicted"/>